<dbReference type="HOGENOM" id="CLU_017584_0_1_12"/>
<sequence length="517" mass="56656">MLPTAFVYDHTSSEPLYRQLSAHLAALIRSGAFSKTDRLPSVRDLAGFADVSRNTAAAAYALLEAQGYVSAKSRSGFRTATPNDFVFPQTDRAPFVYPAAPDAAAAAVLDISTGTPEGTAAAERAAAGVLRKLYRAVLADPDTDIYLKRGDPSGEPQLRRALARYLSDRRGVVCSEDQILIGAGTEYVLQTAVRILQARTGRQSIYAVEEPGSDPIRKIFDDALTPAESEFSADQHGRTVGIPVDGNGISVDLLGSSGADIVCVTPAHQFPTGSSMNLERKAELLRWAYKTPNRYIIEDSYDSDYYYAAAQPAALQSMDSQGRVLYFGTFAQMTVPSMQTAYLVLPPQLVHLFRRQFSYYSCTVPLLEQRAVTAFLKDGHAEKLAARARKFNRQRRAFCTAQFEREMPGAVIIGGKTGTHFLVELPEPVNAERFAEQLRRNGITAQLVQTVRNAAGQPQIAEKPQTVATRQTQTEGQTQTVAFIVKYPFLTEDECRFAARTAAAVYLQTRSTIPLEE</sequence>
<dbReference type="InterPro" id="IPR036390">
    <property type="entry name" value="WH_DNA-bd_sf"/>
</dbReference>
<dbReference type="eggNOG" id="COG1167">
    <property type="taxonomic scope" value="Bacteria"/>
</dbReference>
<dbReference type="Gene3D" id="3.40.640.10">
    <property type="entry name" value="Type I PLP-dependent aspartate aminotransferase-like (Major domain)"/>
    <property type="match status" value="1"/>
</dbReference>
<evidence type="ECO:0000256" key="4">
    <source>
        <dbReference type="ARBA" id="ARBA00023125"/>
    </source>
</evidence>
<dbReference type="InterPro" id="IPR051446">
    <property type="entry name" value="HTH_trans_reg/aminotransferase"/>
</dbReference>
<name>F4LME3_TREBD</name>
<dbReference type="Gene3D" id="1.10.10.10">
    <property type="entry name" value="Winged helix-like DNA-binding domain superfamily/Winged helix DNA-binding domain"/>
    <property type="match status" value="1"/>
</dbReference>
<dbReference type="GO" id="GO:0003700">
    <property type="term" value="F:DNA-binding transcription factor activity"/>
    <property type="evidence" value="ECO:0007669"/>
    <property type="project" value="InterPro"/>
</dbReference>
<proteinExistence type="inferred from homology"/>
<dbReference type="GO" id="GO:0003677">
    <property type="term" value="F:DNA binding"/>
    <property type="evidence" value="ECO:0007669"/>
    <property type="project" value="UniProtKB-KW"/>
</dbReference>
<dbReference type="SMART" id="SM00345">
    <property type="entry name" value="HTH_GNTR"/>
    <property type="match status" value="1"/>
</dbReference>
<dbReference type="InterPro" id="IPR015421">
    <property type="entry name" value="PyrdxlP-dep_Trfase_major"/>
</dbReference>
<dbReference type="SUPFAM" id="SSF46785">
    <property type="entry name" value="Winged helix' DNA-binding domain"/>
    <property type="match status" value="1"/>
</dbReference>
<evidence type="ECO:0000256" key="1">
    <source>
        <dbReference type="ARBA" id="ARBA00005384"/>
    </source>
</evidence>
<dbReference type="KEGG" id="tbe:Trebr_0256"/>
<dbReference type="InterPro" id="IPR004839">
    <property type="entry name" value="Aminotransferase_I/II_large"/>
</dbReference>
<dbReference type="InterPro" id="IPR015424">
    <property type="entry name" value="PyrdxlP-dep_Trfase"/>
</dbReference>
<reference evidence="8" key="1">
    <citation type="submission" date="2011-04" db="EMBL/GenBank/DDBJ databases">
        <title>The complete genome of Treponema brennaborense DSM 12168.</title>
        <authorList>
            <person name="Lucas S."/>
            <person name="Han J."/>
            <person name="Lapidus A."/>
            <person name="Bruce D."/>
            <person name="Goodwin L."/>
            <person name="Pitluck S."/>
            <person name="Peters L."/>
            <person name="Kyrpides N."/>
            <person name="Mavromatis K."/>
            <person name="Ivanova N."/>
            <person name="Mikhailova N."/>
            <person name="Pagani I."/>
            <person name="Teshima H."/>
            <person name="Detter J.C."/>
            <person name="Tapia R."/>
            <person name="Han C."/>
            <person name="Land M."/>
            <person name="Hauser L."/>
            <person name="Markowitz V."/>
            <person name="Cheng J.-F."/>
            <person name="Hugenholtz P."/>
            <person name="Woyke T."/>
            <person name="Wu D."/>
            <person name="Gronow S."/>
            <person name="Wellnitz S."/>
            <person name="Brambilla E."/>
            <person name="Klenk H.-P."/>
            <person name="Eisen J.A."/>
        </authorList>
    </citation>
    <scope>NUCLEOTIDE SEQUENCE [LARGE SCALE GENOMIC DNA]</scope>
    <source>
        <strain evidence="8">DSM 12168 / CIP 105900 / DD5/3</strain>
    </source>
</reference>
<evidence type="ECO:0000313" key="8">
    <source>
        <dbReference type="Proteomes" id="UP000006546"/>
    </source>
</evidence>
<keyword evidence="3" id="KW-0805">Transcription regulation</keyword>
<keyword evidence="4" id="KW-0238">DNA-binding</keyword>
<organism evidence="7 8">
    <name type="scientific">Treponema brennaborense (strain DSM 12168 / CIP 105900 / DD5/3)</name>
    <dbReference type="NCBI Taxonomy" id="906968"/>
    <lineage>
        <taxon>Bacteria</taxon>
        <taxon>Pseudomonadati</taxon>
        <taxon>Spirochaetota</taxon>
        <taxon>Spirochaetia</taxon>
        <taxon>Spirochaetales</taxon>
        <taxon>Treponemataceae</taxon>
        <taxon>Treponema</taxon>
    </lineage>
</organism>
<evidence type="ECO:0000313" key="7">
    <source>
        <dbReference type="EMBL" id="AEE15705.1"/>
    </source>
</evidence>
<dbReference type="Proteomes" id="UP000006546">
    <property type="component" value="Chromosome"/>
</dbReference>
<evidence type="ECO:0000256" key="3">
    <source>
        <dbReference type="ARBA" id="ARBA00023015"/>
    </source>
</evidence>
<dbReference type="InterPro" id="IPR036388">
    <property type="entry name" value="WH-like_DNA-bd_sf"/>
</dbReference>
<evidence type="ECO:0000259" key="6">
    <source>
        <dbReference type="PROSITE" id="PS50949"/>
    </source>
</evidence>
<keyword evidence="2" id="KW-0663">Pyridoxal phosphate</keyword>
<dbReference type="STRING" id="906968.Trebr_0256"/>
<dbReference type="Pfam" id="PF00155">
    <property type="entry name" value="Aminotran_1_2"/>
    <property type="match status" value="1"/>
</dbReference>
<dbReference type="PANTHER" id="PTHR46577:SF1">
    <property type="entry name" value="HTH-TYPE TRANSCRIPTIONAL REGULATORY PROTEIN GABR"/>
    <property type="match status" value="1"/>
</dbReference>
<dbReference type="OrthoDB" id="9802328at2"/>
<dbReference type="CDD" id="cd00609">
    <property type="entry name" value="AAT_like"/>
    <property type="match status" value="1"/>
</dbReference>
<dbReference type="EMBL" id="CP002696">
    <property type="protein sequence ID" value="AEE15705.1"/>
    <property type="molecule type" value="Genomic_DNA"/>
</dbReference>
<protein>
    <submittedName>
        <fullName evidence="7">Transcriptional regulator, GntR family</fullName>
    </submittedName>
</protein>
<dbReference type="GO" id="GO:0030170">
    <property type="term" value="F:pyridoxal phosphate binding"/>
    <property type="evidence" value="ECO:0007669"/>
    <property type="project" value="InterPro"/>
</dbReference>
<comment type="similarity">
    <text evidence="1">In the C-terminal section; belongs to the class-I pyridoxal-phosphate-dependent aminotransferase family.</text>
</comment>
<keyword evidence="8" id="KW-1185">Reference proteome</keyword>
<dbReference type="SUPFAM" id="SSF53383">
    <property type="entry name" value="PLP-dependent transferases"/>
    <property type="match status" value="1"/>
</dbReference>
<dbReference type="PROSITE" id="PS50949">
    <property type="entry name" value="HTH_GNTR"/>
    <property type="match status" value="1"/>
</dbReference>
<dbReference type="PANTHER" id="PTHR46577">
    <property type="entry name" value="HTH-TYPE TRANSCRIPTIONAL REGULATORY PROTEIN GABR"/>
    <property type="match status" value="1"/>
</dbReference>
<dbReference type="AlphaFoldDB" id="F4LME3"/>
<dbReference type="RefSeq" id="WP_013757424.1">
    <property type="nucleotide sequence ID" value="NC_015500.1"/>
</dbReference>
<gene>
    <name evidence="7" type="ordered locus">Trebr_0256</name>
</gene>
<dbReference type="Pfam" id="PF00392">
    <property type="entry name" value="GntR"/>
    <property type="match status" value="1"/>
</dbReference>
<evidence type="ECO:0000256" key="2">
    <source>
        <dbReference type="ARBA" id="ARBA00022898"/>
    </source>
</evidence>
<dbReference type="InterPro" id="IPR000524">
    <property type="entry name" value="Tscrpt_reg_HTH_GntR"/>
</dbReference>
<keyword evidence="5" id="KW-0804">Transcription</keyword>
<feature type="domain" description="HTH gntR-type" evidence="6">
    <location>
        <begin position="14"/>
        <end position="82"/>
    </location>
</feature>
<evidence type="ECO:0000256" key="5">
    <source>
        <dbReference type="ARBA" id="ARBA00023163"/>
    </source>
</evidence>
<accession>F4LME3</accession>